<feature type="transmembrane region" description="Helical" evidence="2">
    <location>
        <begin position="234"/>
        <end position="267"/>
    </location>
</feature>
<keyword evidence="4" id="KW-1185">Reference proteome</keyword>
<dbReference type="AlphaFoldDB" id="A0A8T2T448"/>
<dbReference type="EMBL" id="CM035421">
    <property type="protein sequence ID" value="KAH7388274.1"/>
    <property type="molecule type" value="Genomic_DNA"/>
</dbReference>
<gene>
    <name evidence="3" type="ORF">KP509_16G067200</name>
</gene>
<dbReference type="OrthoDB" id="1906116at2759"/>
<dbReference type="PANTHER" id="PTHR31133:SF12">
    <property type="entry name" value="MEMBRANE PROTEIN"/>
    <property type="match status" value="1"/>
</dbReference>
<evidence type="ECO:0000256" key="2">
    <source>
        <dbReference type="SAM" id="Phobius"/>
    </source>
</evidence>
<name>A0A8T2T448_CERRI</name>
<accession>A0A8T2T448</accession>
<dbReference type="OMA" id="VFNRPQD"/>
<evidence type="ECO:0000256" key="1">
    <source>
        <dbReference type="SAM" id="MobiDB-lite"/>
    </source>
</evidence>
<feature type="transmembrane region" description="Helical" evidence="2">
    <location>
        <begin position="186"/>
        <end position="213"/>
    </location>
</feature>
<dbReference type="InterPro" id="IPR040229">
    <property type="entry name" value="At3g27390-like"/>
</dbReference>
<keyword evidence="2" id="KW-0812">Transmembrane</keyword>
<organism evidence="3 4">
    <name type="scientific">Ceratopteris richardii</name>
    <name type="common">Triangle waterfern</name>
    <dbReference type="NCBI Taxonomy" id="49495"/>
    <lineage>
        <taxon>Eukaryota</taxon>
        <taxon>Viridiplantae</taxon>
        <taxon>Streptophyta</taxon>
        <taxon>Embryophyta</taxon>
        <taxon>Tracheophyta</taxon>
        <taxon>Polypodiopsida</taxon>
        <taxon>Polypodiidae</taxon>
        <taxon>Polypodiales</taxon>
        <taxon>Pteridineae</taxon>
        <taxon>Pteridaceae</taxon>
        <taxon>Parkerioideae</taxon>
        <taxon>Ceratopteris</taxon>
    </lineage>
</organism>
<feature type="region of interest" description="Disordered" evidence="1">
    <location>
        <begin position="568"/>
        <end position="610"/>
    </location>
</feature>
<feature type="transmembrane region" description="Helical" evidence="2">
    <location>
        <begin position="40"/>
        <end position="66"/>
    </location>
</feature>
<feature type="transmembrane region" description="Helical" evidence="2">
    <location>
        <begin position="78"/>
        <end position="109"/>
    </location>
</feature>
<dbReference type="Proteomes" id="UP000825935">
    <property type="component" value="Chromosome 16"/>
</dbReference>
<keyword evidence="2" id="KW-0472">Membrane</keyword>
<feature type="compositionally biased region" description="Low complexity" evidence="1">
    <location>
        <begin position="568"/>
        <end position="589"/>
    </location>
</feature>
<sequence>MDVSVSCPSVFWNFLIFLPFFLGLFLLGATKGFLVLPFSISVLSIGNTAVLLGLWPAHVLGTYYGLVRTKQLGPVLKVVLFLVLPVPLILFLALGVAGSILVGLGYGFFTPLVATFEAVREGREDKFIHCFVDGVWDTIKGSCTVVRDFTDFCYHSYFSYLKDFLKEPPPESQPYEIKVLDLPGCVVVGILGVLLDVPLFTCVAIAKSPFMLLRGWRRLLQDLIGREGPFLETVCVPVAGLAVLCWPLVVVIAILSAMLSSIFIGLYAAVVVYQESSIQYGLAYIIAVVAQFDEYTNDLIYLREGSCLPRPRYRKKTESITESYSIGPNRWYLHGEDATSPVPTPKSTASIASRSGSEVSSTARSFAYSRSIRQTIQEVKMVQVWDNMFKTCELYGKRLIEEGPIKLIDLEEWERSSNSVKAKIIGVGLPAYSILKNLIHSGKAGISGLLLLDGVELTMANQPQDRVFQWFFAPLLILKEQIRVAHLKENEELYLLNYVLTCGDLNRLNEWQGESLHPEDEVRRGEMLAWSRRVQGIATSISRLPTFRRRYQGVVKILITFARINASSPAGKSKASSSESFSPETSINSGKHLSARWDETSPHRIVSPGGKTGGILKRYTSLDDNSDIV</sequence>
<comment type="caution">
    <text evidence="3">The sequence shown here is derived from an EMBL/GenBank/DDBJ whole genome shotgun (WGS) entry which is preliminary data.</text>
</comment>
<protein>
    <submittedName>
        <fullName evidence="3">Uncharacterized protein</fullName>
    </submittedName>
</protein>
<feature type="transmembrane region" description="Helical" evidence="2">
    <location>
        <begin position="12"/>
        <end position="34"/>
    </location>
</feature>
<dbReference type="PANTHER" id="PTHR31133">
    <property type="entry name" value="MEMBRANE PROTEIN"/>
    <property type="match status" value="1"/>
</dbReference>
<reference evidence="3" key="1">
    <citation type="submission" date="2021-08" db="EMBL/GenBank/DDBJ databases">
        <title>WGS assembly of Ceratopteris richardii.</title>
        <authorList>
            <person name="Marchant D.B."/>
            <person name="Chen G."/>
            <person name="Jenkins J."/>
            <person name="Shu S."/>
            <person name="Leebens-Mack J."/>
            <person name="Grimwood J."/>
            <person name="Schmutz J."/>
            <person name="Soltis P."/>
            <person name="Soltis D."/>
            <person name="Chen Z.-H."/>
        </authorList>
    </citation>
    <scope>NUCLEOTIDE SEQUENCE</scope>
    <source>
        <strain evidence="3">Whitten #5841</strain>
        <tissue evidence="3">Leaf</tissue>
    </source>
</reference>
<proteinExistence type="predicted"/>
<evidence type="ECO:0000313" key="3">
    <source>
        <dbReference type="EMBL" id="KAH7388274.1"/>
    </source>
</evidence>
<keyword evidence="2" id="KW-1133">Transmembrane helix</keyword>
<evidence type="ECO:0000313" key="4">
    <source>
        <dbReference type="Proteomes" id="UP000825935"/>
    </source>
</evidence>